<comment type="caution">
    <text evidence="3">The sequence shown here is derived from an EMBL/GenBank/DDBJ whole genome shotgun (WGS) entry which is preliminary data.</text>
</comment>
<feature type="domain" description="HTH cro/C1-type" evidence="2">
    <location>
        <begin position="17"/>
        <end position="71"/>
    </location>
</feature>
<dbReference type="Proteomes" id="UP001314635">
    <property type="component" value="Unassembled WGS sequence"/>
</dbReference>
<proteinExistence type="predicted"/>
<dbReference type="RefSeq" id="WP_172243880.1">
    <property type="nucleotide sequence ID" value="NZ_JABFDP010000057.1"/>
</dbReference>
<dbReference type="InterPro" id="IPR010982">
    <property type="entry name" value="Lambda_DNA-bd_dom_sf"/>
</dbReference>
<protein>
    <submittedName>
        <fullName evidence="3">Helix-turn-helix transcriptional regulator</fullName>
    </submittedName>
</protein>
<evidence type="ECO:0000313" key="3">
    <source>
        <dbReference type="EMBL" id="MBR1141495.1"/>
    </source>
</evidence>
<accession>A0ABS5GJH0</accession>
<keyword evidence="1" id="KW-0238">DNA-binding</keyword>
<sequence>MTKADEEMIDAAIGARIRGLRLQNGLTQQFLADELDVSFQQIQKYERGVNQFSPTRLLRLATIFGVSTSVLLGEKSKTSSNRLPELLIADLDKPAIKMFEAYQKLKDRRLKKQISELVQGMAASQ</sequence>
<dbReference type="SUPFAM" id="SSF47413">
    <property type="entry name" value="lambda repressor-like DNA-binding domains"/>
    <property type="match status" value="1"/>
</dbReference>
<organism evidence="3 4">
    <name type="scientific">Bradyrhizobium denitrificans</name>
    <dbReference type="NCBI Taxonomy" id="2734912"/>
    <lineage>
        <taxon>Bacteria</taxon>
        <taxon>Pseudomonadati</taxon>
        <taxon>Pseudomonadota</taxon>
        <taxon>Alphaproteobacteria</taxon>
        <taxon>Hyphomicrobiales</taxon>
        <taxon>Nitrobacteraceae</taxon>
        <taxon>Bradyrhizobium</taxon>
    </lineage>
</organism>
<dbReference type="CDD" id="cd00093">
    <property type="entry name" value="HTH_XRE"/>
    <property type="match status" value="1"/>
</dbReference>
<name>A0ABS5GJH0_9BRAD</name>
<dbReference type="InterPro" id="IPR001387">
    <property type="entry name" value="Cro/C1-type_HTH"/>
</dbReference>
<keyword evidence="4" id="KW-1185">Reference proteome</keyword>
<gene>
    <name evidence="3" type="ORF">JQ619_37690</name>
</gene>
<evidence type="ECO:0000259" key="2">
    <source>
        <dbReference type="PROSITE" id="PS50943"/>
    </source>
</evidence>
<dbReference type="PANTHER" id="PTHR46558:SF11">
    <property type="entry name" value="HTH-TYPE TRANSCRIPTIONAL REGULATOR XRE"/>
    <property type="match status" value="1"/>
</dbReference>
<dbReference type="PROSITE" id="PS50943">
    <property type="entry name" value="HTH_CROC1"/>
    <property type="match status" value="1"/>
</dbReference>
<dbReference type="EMBL" id="JAFCLK010000069">
    <property type="protein sequence ID" value="MBR1141495.1"/>
    <property type="molecule type" value="Genomic_DNA"/>
</dbReference>
<evidence type="ECO:0000256" key="1">
    <source>
        <dbReference type="ARBA" id="ARBA00023125"/>
    </source>
</evidence>
<evidence type="ECO:0000313" key="4">
    <source>
        <dbReference type="Proteomes" id="UP001314635"/>
    </source>
</evidence>
<dbReference type="Pfam" id="PF01381">
    <property type="entry name" value="HTH_3"/>
    <property type="match status" value="1"/>
</dbReference>
<dbReference type="PANTHER" id="PTHR46558">
    <property type="entry name" value="TRACRIPTIONAL REGULATORY PROTEIN-RELATED-RELATED"/>
    <property type="match status" value="1"/>
</dbReference>
<dbReference type="SMART" id="SM00530">
    <property type="entry name" value="HTH_XRE"/>
    <property type="match status" value="1"/>
</dbReference>
<dbReference type="Gene3D" id="1.10.260.40">
    <property type="entry name" value="lambda repressor-like DNA-binding domains"/>
    <property type="match status" value="1"/>
</dbReference>
<reference evidence="4" key="1">
    <citation type="journal article" date="2021" name="ISME J.">
        <title>Evolutionary origin and ecological implication of a unique nif island in free-living Bradyrhizobium lineages.</title>
        <authorList>
            <person name="Tao J."/>
        </authorList>
    </citation>
    <scope>NUCLEOTIDE SEQUENCE [LARGE SCALE GENOMIC DNA]</scope>
    <source>
        <strain evidence="4">SZCCT0094</strain>
    </source>
</reference>